<dbReference type="GO" id="GO:0005938">
    <property type="term" value="C:cell cortex"/>
    <property type="evidence" value="ECO:0007669"/>
    <property type="project" value="TreeGrafter"/>
</dbReference>
<evidence type="ECO:0000313" key="6">
    <source>
        <dbReference type="EMBL" id="CAG9804380.1"/>
    </source>
</evidence>
<accession>A0A9N9RVC2</accession>
<evidence type="ECO:0000313" key="7">
    <source>
        <dbReference type="Proteomes" id="UP001153620"/>
    </source>
</evidence>
<keyword evidence="7" id="KW-1185">Reference proteome</keyword>
<dbReference type="Proteomes" id="UP001153620">
    <property type="component" value="Chromosome 2"/>
</dbReference>
<reference evidence="6" key="2">
    <citation type="submission" date="2022-10" db="EMBL/GenBank/DDBJ databases">
        <authorList>
            <consortium name="ENA_rothamsted_submissions"/>
            <consortium name="culmorum"/>
            <person name="King R."/>
        </authorList>
    </citation>
    <scope>NUCLEOTIDE SEQUENCE</scope>
</reference>
<dbReference type="GO" id="GO:0051010">
    <property type="term" value="F:microtubule plus-end binding"/>
    <property type="evidence" value="ECO:0007669"/>
    <property type="project" value="TreeGrafter"/>
</dbReference>
<dbReference type="EMBL" id="OU895878">
    <property type="protein sequence ID" value="CAG9804380.1"/>
    <property type="molecule type" value="Genomic_DNA"/>
</dbReference>
<dbReference type="PROSITE" id="PS50245">
    <property type="entry name" value="CAP_GLY_2"/>
    <property type="match status" value="1"/>
</dbReference>
<reference evidence="6" key="1">
    <citation type="submission" date="2022-01" db="EMBL/GenBank/DDBJ databases">
        <authorList>
            <person name="King R."/>
        </authorList>
    </citation>
    <scope>NUCLEOTIDE SEQUENCE</scope>
</reference>
<proteinExistence type="inferred from homology"/>
<dbReference type="FunFam" id="2.30.30.190:FF:000013">
    <property type="entry name" value="Tubulin-folding cofactor B"/>
    <property type="match status" value="1"/>
</dbReference>
<name>A0A9N9RVC2_9DIPT</name>
<comment type="subcellular location">
    <subcellularLocation>
        <location evidence="1">Cytoplasm</location>
    </subcellularLocation>
</comment>
<keyword evidence="3" id="KW-0143">Chaperone</keyword>
<dbReference type="InterPro" id="IPR045172">
    <property type="entry name" value="TBCB_Ubl"/>
</dbReference>
<protein>
    <recommendedName>
        <fullName evidence="5">CAP-Gly domain-containing protein</fullName>
    </recommendedName>
</protein>
<evidence type="ECO:0000256" key="4">
    <source>
        <dbReference type="ARBA" id="ARBA00025779"/>
    </source>
</evidence>
<dbReference type="Pfam" id="PF14560">
    <property type="entry name" value="Ubiquitin_2"/>
    <property type="match status" value="1"/>
</dbReference>
<keyword evidence="2" id="KW-0963">Cytoplasm</keyword>
<comment type="similarity">
    <text evidence="4">Belongs to the TBCB family.</text>
</comment>
<feature type="domain" description="CAP-Gly" evidence="5">
    <location>
        <begin position="179"/>
        <end position="221"/>
    </location>
</feature>
<sequence length="241" mass="27431">MSETIQVITSEFVKLNVSNSSNDVVSFEKKFDKKLTIGELKSKLEVLTGGNKGTMQLELYSGSKLICKIDNDDAYFGSYPIDDNMRLHVIDNIISFDQDVDKFELTETQYENRQDSVRSFLKRNRLGKYNDEEMKQLELKKQEAEKRELERLEKITVGSRCKVTTTGHPTRLGTVMYKGELDGKKGLFVGVKFDEPLGINDGSANGKKYFECQPKYGSFVLPSAVEIGDFPEEEIDFDDEI</sequence>
<gene>
    <name evidence="6" type="ORF">CHIRRI_LOCUS7270</name>
</gene>
<evidence type="ECO:0000259" key="5">
    <source>
        <dbReference type="PROSITE" id="PS50245"/>
    </source>
</evidence>
<dbReference type="GO" id="GO:0007021">
    <property type="term" value="P:tubulin complex assembly"/>
    <property type="evidence" value="ECO:0007669"/>
    <property type="project" value="InterPro"/>
</dbReference>
<dbReference type="InterPro" id="IPR029071">
    <property type="entry name" value="Ubiquitin-like_domsf"/>
</dbReference>
<dbReference type="GO" id="GO:0005829">
    <property type="term" value="C:cytosol"/>
    <property type="evidence" value="ECO:0007669"/>
    <property type="project" value="UniProtKB-ARBA"/>
</dbReference>
<dbReference type="GO" id="GO:0005634">
    <property type="term" value="C:nucleus"/>
    <property type="evidence" value="ECO:0007669"/>
    <property type="project" value="TreeGrafter"/>
</dbReference>
<dbReference type="OrthoDB" id="5295208at2759"/>
<dbReference type="AlphaFoldDB" id="A0A9N9RVC2"/>
<dbReference type="Gene3D" id="3.10.20.90">
    <property type="entry name" value="Phosphatidylinositol 3-kinase Catalytic Subunit, Chain A, domain 1"/>
    <property type="match status" value="1"/>
</dbReference>
<dbReference type="PANTHER" id="PTHR18916:SF85">
    <property type="entry name" value="TUBULIN-FOLDING COFACTOR B"/>
    <property type="match status" value="1"/>
</dbReference>
<dbReference type="SUPFAM" id="SSF74924">
    <property type="entry name" value="Cap-Gly domain"/>
    <property type="match status" value="1"/>
</dbReference>
<dbReference type="SUPFAM" id="SSF54236">
    <property type="entry name" value="Ubiquitin-like"/>
    <property type="match status" value="1"/>
</dbReference>
<dbReference type="SMART" id="SM01052">
    <property type="entry name" value="CAP_GLY"/>
    <property type="match status" value="1"/>
</dbReference>
<dbReference type="InterPro" id="IPR000938">
    <property type="entry name" value="CAP-Gly_domain"/>
</dbReference>
<dbReference type="GO" id="GO:0031122">
    <property type="term" value="P:cytoplasmic microtubule organization"/>
    <property type="evidence" value="ECO:0007669"/>
    <property type="project" value="TreeGrafter"/>
</dbReference>
<dbReference type="CDD" id="cd01789">
    <property type="entry name" value="Ubl_TBCB"/>
    <property type="match status" value="1"/>
</dbReference>
<dbReference type="InterPro" id="IPR036859">
    <property type="entry name" value="CAP-Gly_dom_sf"/>
</dbReference>
<evidence type="ECO:0000256" key="3">
    <source>
        <dbReference type="ARBA" id="ARBA00023186"/>
    </source>
</evidence>
<dbReference type="PANTHER" id="PTHR18916">
    <property type="entry name" value="DYNACTIN 1-RELATED MICROTUBULE-BINDING"/>
    <property type="match status" value="1"/>
</dbReference>
<dbReference type="InterPro" id="IPR000626">
    <property type="entry name" value="Ubiquitin-like_dom"/>
</dbReference>
<organism evidence="6 7">
    <name type="scientific">Chironomus riparius</name>
    <dbReference type="NCBI Taxonomy" id="315576"/>
    <lineage>
        <taxon>Eukaryota</taxon>
        <taxon>Metazoa</taxon>
        <taxon>Ecdysozoa</taxon>
        <taxon>Arthropoda</taxon>
        <taxon>Hexapoda</taxon>
        <taxon>Insecta</taxon>
        <taxon>Pterygota</taxon>
        <taxon>Neoptera</taxon>
        <taxon>Endopterygota</taxon>
        <taxon>Diptera</taxon>
        <taxon>Nematocera</taxon>
        <taxon>Chironomoidea</taxon>
        <taxon>Chironomidae</taxon>
        <taxon>Chironominae</taxon>
        <taxon>Chironomus</taxon>
    </lineage>
</organism>
<evidence type="ECO:0000256" key="2">
    <source>
        <dbReference type="ARBA" id="ARBA00022490"/>
    </source>
</evidence>
<dbReference type="GO" id="GO:0043014">
    <property type="term" value="F:alpha-tubulin binding"/>
    <property type="evidence" value="ECO:0007669"/>
    <property type="project" value="InterPro"/>
</dbReference>
<dbReference type="Gene3D" id="2.30.30.190">
    <property type="entry name" value="CAP Gly-rich-like domain"/>
    <property type="match status" value="1"/>
</dbReference>
<evidence type="ECO:0000256" key="1">
    <source>
        <dbReference type="ARBA" id="ARBA00004496"/>
    </source>
</evidence>
<dbReference type="GO" id="GO:0035371">
    <property type="term" value="C:microtubule plus-end"/>
    <property type="evidence" value="ECO:0007669"/>
    <property type="project" value="TreeGrafter"/>
</dbReference>
<dbReference type="GO" id="GO:0007023">
    <property type="term" value="P:post-chaperonin tubulin folding pathway"/>
    <property type="evidence" value="ECO:0007669"/>
    <property type="project" value="InterPro"/>
</dbReference>
<dbReference type="Pfam" id="PF01302">
    <property type="entry name" value="CAP_GLY"/>
    <property type="match status" value="1"/>
</dbReference>